<protein>
    <recommendedName>
        <fullName evidence="2">Prolyl 4-hydroxylase alpha subunit Fe(2+) 2OG dioxygenase domain-containing protein</fullName>
    </recommendedName>
</protein>
<accession>A0A6C0HZK5</accession>
<reference evidence="1" key="1">
    <citation type="journal article" date="2020" name="Nature">
        <title>Giant virus diversity and host interactions through global metagenomics.</title>
        <authorList>
            <person name="Schulz F."/>
            <person name="Roux S."/>
            <person name="Paez-Espino D."/>
            <person name="Jungbluth S."/>
            <person name="Walsh D.A."/>
            <person name="Denef V.J."/>
            <person name="McMahon K.D."/>
            <person name="Konstantinidis K.T."/>
            <person name="Eloe-Fadrosh E.A."/>
            <person name="Kyrpides N.C."/>
            <person name="Woyke T."/>
        </authorList>
    </citation>
    <scope>NUCLEOTIDE SEQUENCE</scope>
    <source>
        <strain evidence="1">GVMAG-M-3300023184-184</strain>
    </source>
</reference>
<sequence length="172" mass="20384">MDKIIIQDNFLNQEELDECLKIINNKSWTWGHTSNGFYNDTPFWKMDLIDNEYFSVKIKGIIEKQFSKKFKIKSLYANAHTYGQDGSYHIDCFDPNCYIFCLYLTNIKEENIETAGGLLFFKFSGLNYKICFEPKFNRGIFFPSDYCHKATSFSRYIMDLRVCVAWKLEEII</sequence>
<dbReference type="SUPFAM" id="SSF51197">
    <property type="entry name" value="Clavaminate synthase-like"/>
    <property type="match status" value="1"/>
</dbReference>
<dbReference type="AlphaFoldDB" id="A0A6C0HZK5"/>
<dbReference type="Gene3D" id="2.60.120.620">
    <property type="entry name" value="q2cbj1_9rhob like domain"/>
    <property type="match status" value="1"/>
</dbReference>
<organism evidence="1">
    <name type="scientific">viral metagenome</name>
    <dbReference type="NCBI Taxonomy" id="1070528"/>
    <lineage>
        <taxon>unclassified sequences</taxon>
        <taxon>metagenomes</taxon>
        <taxon>organismal metagenomes</taxon>
    </lineage>
</organism>
<evidence type="ECO:0000313" key="1">
    <source>
        <dbReference type="EMBL" id="QHT86188.1"/>
    </source>
</evidence>
<proteinExistence type="predicted"/>
<evidence type="ECO:0008006" key="2">
    <source>
        <dbReference type="Google" id="ProtNLM"/>
    </source>
</evidence>
<dbReference type="EMBL" id="MN740062">
    <property type="protein sequence ID" value="QHT86188.1"/>
    <property type="molecule type" value="Genomic_DNA"/>
</dbReference>
<name>A0A6C0HZK5_9ZZZZ</name>